<dbReference type="Pfam" id="PF00772">
    <property type="entry name" value="DnaB"/>
    <property type="match status" value="1"/>
</dbReference>
<dbReference type="PANTHER" id="PTHR30153:SF2">
    <property type="entry name" value="REPLICATIVE DNA HELICASE"/>
    <property type="match status" value="1"/>
</dbReference>
<dbReference type="Gene3D" id="3.40.50.300">
    <property type="entry name" value="P-loop containing nucleotide triphosphate hydrolases"/>
    <property type="match status" value="1"/>
</dbReference>
<comment type="similarity">
    <text evidence="1 12">Belongs to the helicase family. DnaB subfamily.</text>
</comment>
<dbReference type="AlphaFoldDB" id="A0A4V2Q748"/>
<dbReference type="Pfam" id="PF03796">
    <property type="entry name" value="DnaB_C"/>
    <property type="match status" value="1"/>
</dbReference>
<dbReference type="EMBL" id="SMMU01000029">
    <property type="protein sequence ID" value="TCL26845.1"/>
    <property type="molecule type" value="Genomic_DNA"/>
</dbReference>
<accession>A0A4V2Q748</accession>
<dbReference type="GO" id="GO:0005524">
    <property type="term" value="F:ATP binding"/>
    <property type="evidence" value="ECO:0007669"/>
    <property type="project" value="UniProtKB-UniRule"/>
</dbReference>
<evidence type="ECO:0000313" key="16">
    <source>
        <dbReference type="Proteomes" id="UP000295169"/>
    </source>
</evidence>
<comment type="caution">
    <text evidence="15">The sequence shown here is derived from an EMBL/GenBank/DDBJ whole genome shotgun (WGS) entry which is preliminary data.</text>
</comment>
<dbReference type="GO" id="GO:1990077">
    <property type="term" value="C:primosome complex"/>
    <property type="evidence" value="ECO:0007669"/>
    <property type="project" value="UniProtKB-UniRule"/>
</dbReference>
<gene>
    <name evidence="15" type="ORF">EV691_12951</name>
</gene>
<dbReference type="GO" id="GO:0043139">
    <property type="term" value="F:5'-3' DNA helicase activity"/>
    <property type="evidence" value="ECO:0007669"/>
    <property type="project" value="UniProtKB-EC"/>
</dbReference>
<dbReference type="PANTHER" id="PTHR30153">
    <property type="entry name" value="REPLICATIVE DNA HELICASE DNAB"/>
    <property type="match status" value="1"/>
</dbReference>
<evidence type="ECO:0000256" key="13">
    <source>
        <dbReference type="SAM" id="MobiDB-lite"/>
    </source>
</evidence>
<dbReference type="InterPro" id="IPR027417">
    <property type="entry name" value="P-loop_NTPase"/>
</dbReference>
<dbReference type="InterPro" id="IPR003593">
    <property type="entry name" value="AAA+_ATPase"/>
</dbReference>
<keyword evidence="4 12" id="KW-0547">Nucleotide-binding</keyword>
<dbReference type="InterPro" id="IPR007693">
    <property type="entry name" value="DNA_helicase_DnaB-like_N"/>
</dbReference>
<dbReference type="NCBIfam" id="TIGR00665">
    <property type="entry name" value="DnaB"/>
    <property type="match status" value="1"/>
</dbReference>
<keyword evidence="6 12" id="KW-0347">Helicase</keyword>
<evidence type="ECO:0000313" key="15">
    <source>
        <dbReference type="EMBL" id="TCL26845.1"/>
    </source>
</evidence>
<evidence type="ECO:0000256" key="4">
    <source>
        <dbReference type="ARBA" id="ARBA00022741"/>
    </source>
</evidence>
<dbReference type="PROSITE" id="PS51199">
    <property type="entry name" value="SF4_HELICASE"/>
    <property type="match status" value="1"/>
</dbReference>
<dbReference type="Gene3D" id="1.10.860.10">
    <property type="entry name" value="DNAb Helicase, Chain A"/>
    <property type="match status" value="1"/>
</dbReference>
<keyword evidence="3 12" id="KW-0235">DNA replication</keyword>
<evidence type="ECO:0000256" key="5">
    <source>
        <dbReference type="ARBA" id="ARBA00022801"/>
    </source>
</evidence>
<evidence type="ECO:0000256" key="12">
    <source>
        <dbReference type="RuleBase" id="RU362085"/>
    </source>
</evidence>
<dbReference type="SMART" id="SM00382">
    <property type="entry name" value="AAA"/>
    <property type="match status" value="1"/>
</dbReference>
<evidence type="ECO:0000256" key="11">
    <source>
        <dbReference type="NCBIfam" id="TIGR00665"/>
    </source>
</evidence>
<dbReference type="GO" id="GO:0003677">
    <property type="term" value="F:DNA binding"/>
    <property type="evidence" value="ECO:0007669"/>
    <property type="project" value="UniProtKB-UniRule"/>
</dbReference>
<sequence>MRDPYSLEAENGVLGAMIKRPELIDVLSADLSAEDFYWPEHAGVFRAILGLVSAGQPVDVLTVGDALTNVPDGHTGLSFAGEIVHNTPSVANAARYAEIVKERSLDRALILCGDRLNEIAHGNQPAADKVAAAQAEVLALDADAATAEVIMAGDVLRSHLPVLERREELRGELDGLSTGIPDLDEKLQGLKPEQLIILAGRPAMGKTTLAMNIAGHSAIRLKKQVLVVSLEMSNGQLMDRFLAAEGKIPLQDIKSGRAAAGENGLRLTVAAGKIDASGLAMSERPGLTMSRIRSMARRHKRRYGLDLMVIDYLQLVDEEDRSGNRTEAVSAMTRAAKLMARELQIPVILLSQLNRSLEQRPNKRPVNSDLRESGSIEQDADIILFVYRDEVYHPESEFKGIAEIIIGKGRDIETGTVRTAFLGQFSRFEQLAAGWQEPEEQQPKVTSLAGRYSRGGK</sequence>
<dbReference type="InterPro" id="IPR036185">
    <property type="entry name" value="DNA_heli_DnaB-like_N_sf"/>
</dbReference>
<dbReference type="InterPro" id="IPR007692">
    <property type="entry name" value="DNA_helicase_DnaB"/>
</dbReference>
<dbReference type="GO" id="GO:0016887">
    <property type="term" value="F:ATP hydrolysis activity"/>
    <property type="evidence" value="ECO:0007669"/>
    <property type="project" value="RHEA"/>
</dbReference>
<dbReference type="InterPro" id="IPR016136">
    <property type="entry name" value="DNA_helicase_N/primase_C"/>
</dbReference>
<evidence type="ECO:0000256" key="7">
    <source>
        <dbReference type="ARBA" id="ARBA00022840"/>
    </source>
</evidence>
<keyword evidence="8 12" id="KW-0238">DNA-binding</keyword>
<dbReference type="GO" id="GO:0006269">
    <property type="term" value="P:DNA replication, synthesis of primer"/>
    <property type="evidence" value="ECO:0007669"/>
    <property type="project" value="UniProtKB-UniRule"/>
</dbReference>
<comment type="catalytic activity">
    <reaction evidence="10 12">
        <text>ATP + H2O = ADP + phosphate + H(+)</text>
        <dbReference type="Rhea" id="RHEA:13065"/>
        <dbReference type="ChEBI" id="CHEBI:15377"/>
        <dbReference type="ChEBI" id="CHEBI:15378"/>
        <dbReference type="ChEBI" id="CHEBI:30616"/>
        <dbReference type="ChEBI" id="CHEBI:43474"/>
        <dbReference type="ChEBI" id="CHEBI:456216"/>
        <dbReference type="EC" id="5.6.2.3"/>
    </reaction>
</comment>
<keyword evidence="9" id="KW-0413">Isomerase</keyword>
<dbReference type="InterPro" id="IPR007694">
    <property type="entry name" value="DNA_helicase_DnaB-like_C"/>
</dbReference>
<keyword evidence="2 12" id="KW-0639">Primosome</keyword>
<keyword evidence="5 12" id="KW-0378">Hydrolase</keyword>
<dbReference type="SUPFAM" id="SSF52540">
    <property type="entry name" value="P-loop containing nucleoside triphosphate hydrolases"/>
    <property type="match status" value="1"/>
</dbReference>
<evidence type="ECO:0000256" key="6">
    <source>
        <dbReference type="ARBA" id="ARBA00022806"/>
    </source>
</evidence>
<organism evidence="15 16">
    <name type="scientific">Azotobacter chroococcum</name>
    <dbReference type="NCBI Taxonomy" id="353"/>
    <lineage>
        <taxon>Bacteria</taxon>
        <taxon>Pseudomonadati</taxon>
        <taxon>Pseudomonadota</taxon>
        <taxon>Gammaproteobacteria</taxon>
        <taxon>Pseudomonadales</taxon>
        <taxon>Pseudomonadaceae</taxon>
        <taxon>Azotobacter</taxon>
    </lineage>
</organism>
<dbReference type="RefSeq" id="WP_131299046.1">
    <property type="nucleotide sequence ID" value="NZ_JBHLST010000024.1"/>
</dbReference>
<dbReference type="GO" id="GO:0005829">
    <property type="term" value="C:cytosol"/>
    <property type="evidence" value="ECO:0007669"/>
    <property type="project" value="TreeGrafter"/>
</dbReference>
<evidence type="ECO:0000256" key="9">
    <source>
        <dbReference type="ARBA" id="ARBA00023235"/>
    </source>
</evidence>
<evidence type="ECO:0000256" key="8">
    <source>
        <dbReference type="ARBA" id="ARBA00023125"/>
    </source>
</evidence>
<dbReference type="Proteomes" id="UP000295169">
    <property type="component" value="Unassembled WGS sequence"/>
</dbReference>
<proteinExistence type="inferred from homology"/>
<reference evidence="15 16" key="1">
    <citation type="submission" date="2019-03" db="EMBL/GenBank/DDBJ databases">
        <title>Genomic Encyclopedia of Type Strains, Phase IV (KMG-IV): sequencing the most valuable type-strain genomes for metagenomic binning, comparative biology and taxonomic classification.</title>
        <authorList>
            <person name="Goeker M."/>
        </authorList>
    </citation>
    <scope>NUCLEOTIDE SEQUENCE [LARGE SCALE GENOMIC DNA]</scope>
    <source>
        <strain evidence="15 16">DSM 2286</strain>
    </source>
</reference>
<evidence type="ECO:0000256" key="10">
    <source>
        <dbReference type="ARBA" id="ARBA00048954"/>
    </source>
</evidence>
<evidence type="ECO:0000256" key="3">
    <source>
        <dbReference type="ARBA" id="ARBA00022705"/>
    </source>
</evidence>
<dbReference type="SUPFAM" id="SSF48024">
    <property type="entry name" value="N-terminal domain of DnaB helicase"/>
    <property type="match status" value="1"/>
</dbReference>
<name>A0A4V2Q748_9GAMM</name>
<evidence type="ECO:0000256" key="1">
    <source>
        <dbReference type="ARBA" id="ARBA00008428"/>
    </source>
</evidence>
<evidence type="ECO:0000259" key="14">
    <source>
        <dbReference type="PROSITE" id="PS51199"/>
    </source>
</evidence>
<keyword evidence="7 12" id="KW-0067">ATP-binding</keyword>
<feature type="domain" description="SF4 helicase" evidence="14">
    <location>
        <begin position="169"/>
        <end position="435"/>
    </location>
</feature>
<protein>
    <recommendedName>
        <fullName evidence="11 12">Replicative DNA helicase</fullName>
        <ecNumber evidence="11 12">5.6.2.3</ecNumber>
    </recommendedName>
</protein>
<comment type="function">
    <text evidence="12">The main replicative DNA helicase, it participates in initiation and elongation during chromosome replication. Travels ahead of the DNA replisome, separating dsDNA into templates for DNA synthesis. A processive ATP-dependent 5'-3' DNA helicase it has DNA-dependent ATPase activity.</text>
</comment>
<dbReference type="EC" id="5.6.2.3" evidence="11 12"/>
<evidence type="ECO:0000256" key="2">
    <source>
        <dbReference type="ARBA" id="ARBA00022515"/>
    </source>
</evidence>
<feature type="region of interest" description="Disordered" evidence="13">
    <location>
        <begin position="436"/>
        <end position="457"/>
    </location>
</feature>
<dbReference type="CDD" id="cd00984">
    <property type="entry name" value="DnaB_C"/>
    <property type="match status" value="1"/>
</dbReference>